<protein>
    <submittedName>
        <fullName evidence="1">Uncharacterized protein</fullName>
    </submittedName>
</protein>
<dbReference type="EMBL" id="KN835333">
    <property type="protein sequence ID" value="KIK39672.1"/>
    <property type="molecule type" value="Genomic_DNA"/>
</dbReference>
<name>A0A0D0AZC2_9AGAM</name>
<dbReference type="AlphaFoldDB" id="A0A0D0AZC2"/>
<organism evidence="1 2">
    <name type="scientific">Suillus luteus UH-Slu-Lm8-n1</name>
    <dbReference type="NCBI Taxonomy" id="930992"/>
    <lineage>
        <taxon>Eukaryota</taxon>
        <taxon>Fungi</taxon>
        <taxon>Dikarya</taxon>
        <taxon>Basidiomycota</taxon>
        <taxon>Agaricomycotina</taxon>
        <taxon>Agaricomycetes</taxon>
        <taxon>Agaricomycetidae</taxon>
        <taxon>Boletales</taxon>
        <taxon>Suillineae</taxon>
        <taxon>Suillaceae</taxon>
        <taxon>Suillus</taxon>
    </lineage>
</organism>
<keyword evidence="2" id="KW-1185">Reference proteome</keyword>
<evidence type="ECO:0000313" key="2">
    <source>
        <dbReference type="Proteomes" id="UP000054485"/>
    </source>
</evidence>
<dbReference type="InParanoid" id="A0A0D0AZC2"/>
<dbReference type="HOGENOM" id="CLU_103053_0_0_1"/>
<dbReference type="Proteomes" id="UP000054485">
    <property type="component" value="Unassembled WGS sequence"/>
</dbReference>
<sequence>MSAAYTSQLAFFKAQVDEGTITEAATCVNIKDGEITTLTQDDDEVFHFSDPVAGTEGYMLAKNETWFVQDIAIGFKSPGQLMPTPALYFSDVGDGSCAEAQFIPKLRAYITTDFVQTAILQRAIDTQCIWEQDLSCLDSEDTTWTLSYESGHGYKLTRR</sequence>
<proteinExistence type="predicted"/>
<accession>A0A0D0AZC2</accession>
<evidence type="ECO:0000313" key="1">
    <source>
        <dbReference type="EMBL" id="KIK39672.1"/>
    </source>
</evidence>
<gene>
    <name evidence="1" type="ORF">CY34DRAFT_808026</name>
</gene>
<dbReference type="OrthoDB" id="3165318at2759"/>
<reference evidence="2" key="2">
    <citation type="submission" date="2015-01" db="EMBL/GenBank/DDBJ databases">
        <title>Evolutionary Origins and Diversification of the Mycorrhizal Mutualists.</title>
        <authorList>
            <consortium name="DOE Joint Genome Institute"/>
            <consortium name="Mycorrhizal Genomics Consortium"/>
            <person name="Kohler A."/>
            <person name="Kuo A."/>
            <person name="Nagy L.G."/>
            <person name="Floudas D."/>
            <person name="Copeland A."/>
            <person name="Barry K.W."/>
            <person name="Cichocki N."/>
            <person name="Veneault-Fourrey C."/>
            <person name="LaButti K."/>
            <person name="Lindquist E.A."/>
            <person name="Lipzen A."/>
            <person name="Lundell T."/>
            <person name="Morin E."/>
            <person name="Murat C."/>
            <person name="Riley R."/>
            <person name="Ohm R."/>
            <person name="Sun H."/>
            <person name="Tunlid A."/>
            <person name="Henrissat B."/>
            <person name="Grigoriev I.V."/>
            <person name="Hibbett D.S."/>
            <person name="Martin F."/>
        </authorList>
    </citation>
    <scope>NUCLEOTIDE SEQUENCE [LARGE SCALE GENOMIC DNA]</scope>
    <source>
        <strain evidence="2">UH-Slu-Lm8-n1</strain>
    </source>
</reference>
<reference evidence="1 2" key="1">
    <citation type="submission" date="2014-04" db="EMBL/GenBank/DDBJ databases">
        <authorList>
            <consortium name="DOE Joint Genome Institute"/>
            <person name="Kuo A."/>
            <person name="Ruytinx J."/>
            <person name="Rineau F."/>
            <person name="Colpaert J."/>
            <person name="Kohler A."/>
            <person name="Nagy L.G."/>
            <person name="Floudas D."/>
            <person name="Copeland A."/>
            <person name="Barry K.W."/>
            <person name="Cichocki N."/>
            <person name="Veneault-Fourrey C."/>
            <person name="LaButti K."/>
            <person name="Lindquist E.A."/>
            <person name="Lipzen A."/>
            <person name="Lundell T."/>
            <person name="Morin E."/>
            <person name="Murat C."/>
            <person name="Sun H."/>
            <person name="Tunlid A."/>
            <person name="Henrissat B."/>
            <person name="Grigoriev I.V."/>
            <person name="Hibbett D.S."/>
            <person name="Martin F."/>
            <person name="Nordberg H.P."/>
            <person name="Cantor M.N."/>
            <person name="Hua S.X."/>
        </authorList>
    </citation>
    <scope>NUCLEOTIDE SEQUENCE [LARGE SCALE GENOMIC DNA]</scope>
    <source>
        <strain evidence="1 2">UH-Slu-Lm8-n1</strain>
    </source>
</reference>